<evidence type="ECO:0000313" key="2">
    <source>
        <dbReference type="EMBL" id="SUC38028.1"/>
    </source>
</evidence>
<name>A0A379GAK0_9BACT</name>
<dbReference type="EMBL" id="UGTP01000005">
    <property type="protein sequence ID" value="SUC38028.1"/>
    <property type="molecule type" value="Genomic_DNA"/>
</dbReference>
<organism evidence="2 3">
    <name type="scientific">Prevotella pallens</name>
    <dbReference type="NCBI Taxonomy" id="60133"/>
    <lineage>
        <taxon>Bacteria</taxon>
        <taxon>Pseudomonadati</taxon>
        <taxon>Bacteroidota</taxon>
        <taxon>Bacteroidia</taxon>
        <taxon>Bacteroidales</taxon>
        <taxon>Prevotellaceae</taxon>
        <taxon>Prevotella</taxon>
    </lineage>
</organism>
<reference evidence="2 3" key="1">
    <citation type="submission" date="2018-06" db="EMBL/GenBank/DDBJ databases">
        <authorList>
            <consortium name="Pathogen Informatics"/>
            <person name="Doyle S."/>
        </authorList>
    </citation>
    <scope>NUCLEOTIDE SEQUENCE [LARGE SCALE GENOMIC DNA]</scope>
    <source>
        <strain evidence="2 3">NCTC13043</strain>
    </source>
</reference>
<dbReference type="RefSeq" id="WP_115084330.1">
    <property type="nucleotide sequence ID" value="NZ_UGTP01000005.1"/>
</dbReference>
<dbReference type="GeneID" id="78572121"/>
<dbReference type="NCBIfam" id="TIGR04183">
    <property type="entry name" value="Por_Secre_tail"/>
    <property type="match status" value="1"/>
</dbReference>
<evidence type="ECO:0000313" key="3">
    <source>
        <dbReference type="Proteomes" id="UP000254235"/>
    </source>
</evidence>
<dbReference type="InterPro" id="IPR026444">
    <property type="entry name" value="Secre_tail"/>
</dbReference>
<gene>
    <name evidence="2" type="ORF">NCTC13043_02528</name>
</gene>
<dbReference type="AlphaFoldDB" id="A0A379GAK0"/>
<dbReference type="Proteomes" id="UP000254235">
    <property type="component" value="Unassembled WGS sequence"/>
</dbReference>
<sequence>MRRYLLPSPDHPENNVKYHYCGINSSYNRNGRLMLREDGSGAIEYYYGSNDGENFLNCFLYNFLFMKKILILLGFCILSCRGFSQSVRFAYDEAGNRVKREIVISKQKAGAQASTSDGKKVYSDMLDDVEVKVYPNPTKGNLKVGVSHADLPFTVQVFSSAGHVVGTYKSNNGYVDVDITNQPNGLYVLVISMSGKESTWKIIKTN</sequence>
<feature type="domain" description="Secretion system C-terminal sorting" evidence="1">
    <location>
        <begin position="133"/>
        <end position="203"/>
    </location>
</feature>
<evidence type="ECO:0000259" key="1">
    <source>
        <dbReference type="Pfam" id="PF18962"/>
    </source>
</evidence>
<protein>
    <submittedName>
        <fullName evidence="2">Por secretion system C-terminal sorting domain</fullName>
    </submittedName>
</protein>
<accession>A0A379GAK0</accession>
<dbReference type="OrthoDB" id="1076849at2"/>
<proteinExistence type="predicted"/>
<dbReference type="Pfam" id="PF18962">
    <property type="entry name" value="Por_Secre_tail"/>
    <property type="match status" value="1"/>
</dbReference>